<protein>
    <submittedName>
        <fullName evidence="2">Unannotated protein</fullName>
    </submittedName>
</protein>
<feature type="region of interest" description="Disordered" evidence="1">
    <location>
        <begin position="109"/>
        <end position="177"/>
    </location>
</feature>
<gene>
    <name evidence="2" type="ORF">UFOPK3402_00334</name>
</gene>
<feature type="compositionally biased region" description="Low complexity" evidence="1">
    <location>
        <begin position="110"/>
        <end position="135"/>
    </location>
</feature>
<sequence>MVPMLDDLRGYLQLATGLTEVTASRAKEAALKLVGQGFTLTTKAPDVVGQVQELADDLMSTSKNNRELLVSMIRTEVDRAVGRMGFVREDELAALRRHVQRLEQQLHDLQGQSAAGSASASASAGPADDGGQDAAPGERESVAPASVGVDAPDTATPVVRRKKKVVVQSDGAPSGDA</sequence>
<organism evidence="2">
    <name type="scientific">freshwater metagenome</name>
    <dbReference type="NCBI Taxonomy" id="449393"/>
    <lineage>
        <taxon>unclassified sequences</taxon>
        <taxon>metagenomes</taxon>
        <taxon>ecological metagenomes</taxon>
    </lineage>
</organism>
<proteinExistence type="predicted"/>
<name>A0A6J7D4X3_9ZZZZ</name>
<evidence type="ECO:0000256" key="1">
    <source>
        <dbReference type="SAM" id="MobiDB-lite"/>
    </source>
</evidence>
<evidence type="ECO:0000313" key="2">
    <source>
        <dbReference type="EMBL" id="CAB4863489.1"/>
    </source>
</evidence>
<dbReference type="EMBL" id="CAFBLS010000026">
    <property type="protein sequence ID" value="CAB4863489.1"/>
    <property type="molecule type" value="Genomic_DNA"/>
</dbReference>
<reference evidence="2" key="1">
    <citation type="submission" date="2020-05" db="EMBL/GenBank/DDBJ databases">
        <authorList>
            <person name="Chiriac C."/>
            <person name="Salcher M."/>
            <person name="Ghai R."/>
            <person name="Kavagutti S V."/>
        </authorList>
    </citation>
    <scope>NUCLEOTIDE SEQUENCE</scope>
</reference>
<accession>A0A6J7D4X3</accession>
<dbReference type="AlphaFoldDB" id="A0A6J7D4X3"/>